<gene>
    <name evidence="2" type="ORF">SARC_00431</name>
</gene>
<dbReference type="RefSeq" id="XP_014161351.1">
    <property type="nucleotide sequence ID" value="XM_014305876.1"/>
</dbReference>
<dbReference type="AlphaFoldDB" id="A0A0L0GEZ5"/>
<proteinExistence type="predicted"/>
<reference evidence="2 3" key="1">
    <citation type="submission" date="2011-02" db="EMBL/GenBank/DDBJ databases">
        <title>The Genome Sequence of Sphaeroforma arctica JP610.</title>
        <authorList>
            <consortium name="The Broad Institute Genome Sequencing Platform"/>
            <person name="Russ C."/>
            <person name="Cuomo C."/>
            <person name="Young S.K."/>
            <person name="Zeng Q."/>
            <person name="Gargeya S."/>
            <person name="Alvarado L."/>
            <person name="Berlin A."/>
            <person name="Chapman S.B."/>
            <person name="Chen Z."/>
            <person name="Freedman E."/>
            <person name="Gellesch M."/>
            <person name="Goldberg J."/>
            <person name="Griggs A."/>
            <person name="Gujja S."/>
            <person name="Heilman E."/>
            <person name="Heiman D."/>
            <person name="Howarth C."/>
            <person name="Mehta T."/>
            <person name="Neiman D."/>
            <person name="Pearson M."/>
            <person name="Roberts A."/>
            <person name="Saif S."/>
            <person name="Shea T."/>
            <person name="Shenoy N."/>
            <person name="Sisk P."/>
            <person name="Stolte C."/>
            <person name="Sykes S."/>
            <person name="White J."/>
            <person name="Yandava C."/>
            <person name="Burger G."/>
            <person name="Gray M.W."/>
            <person name="Holland P.W.H."/>
            <person name="King N."/>
            <person name="Lang F.B.F."/>
            <person name="Roger A.J."/>
            <person name="Ruiz-Trillo I."/>
            <person name="Haas B."/>
            <person name="Nusbaum C."/>
            <person name="Birren B."/>
        </authorList>
    </citation>
    <scope>NUCLEOTIDE SEQUENCE [LARGE SCALE GENOMIC DNA]</scope>
    <source>
        <strain evidence="2 3">JP610</strain>
    </source>
</reference>
<organism evidence="2 3">
    <name type="scientific">Sphaeroforma arctica JP610</name>
    <dbReference type="NCBI Taxonomy" id="667725"/>
    <lineage>
        <taxon>Eukaryota</taxon>
        <taxon>Ichthyosporea</taxon>
        <taxon>Ichthyophonida</taxon>
        <taxon>Sphaeroforma</taxon>
    </lineage>
</organism>
<feature type="compositionally biased region" description="Basic and acidic residues" evidence="1">
    <location>
        <begin position="14"/>
        <end position="26"/>
    </location>
</feature>
<feature type="compositionally biased region" description="Polar residues" evidence="1">
    <location>
        <begin position="88"/>
        <end position="106"/>
    </location>
</feature>
<dbReference type="EMBL" id="KQ241609">
    <property type="protein sequence ID" value="KNC87449.1"/>
    <property type="molecule type" value="Genomic_DNA"/>
</dbReference>
<evidence type="ECO:0000313" key="2">
    <source>
        <dbReference type="EMBL" id="KNC87449.1"/>
    </source>
</evidence>
<evidence type="ECO:0000313" key="3">
    <source>
        <dbReference type="Proteomes" id="UP000054560"/>
    </source>
</evidence>
<name>A0A0L0GEZ5_9EUKA</name>
<evidence type="ECO:0000256" key="1">
    <source>
        <dbReference type="SAM" id="MobiDB-lite"/>
    </source>
</evidence>
<dbReference type="GeneID" id="25900935"/>
<protein>
    <submittedName>
        <fullName evidence="2">Uncharacterized protein</fullName>
    </submittedName>
</protein>
<keyword evidence="3" id="KW-1185">Reference proteome</keyword>
<sequence>MSDSRQSRRQQHVNPERRKEDDIDRRGTKRRQPNPDHINQQPEKDPDEHNQVNQGFLDPSNGLSSFVFGEFRLIVLRLAVIFRPAVSNTASTYPGGNSKPSNSQPCLPSGKRRRHHRRNNKGNVLDQYSAQKLTQLMAQQRPLPDKYEQRLQRTSPVRPIPTTETNNSSRKRGRPVSNPRPHSATSWNRV</sequence>
<dbReference type="Proteomes" id="UP000054560">
    <property type="component" value="Unassembled WGS sequence"/>
</dbReference>
<feature type="region of interest" description="Disordered" evidence="1">
    <location>
        <begin position="88"/>
        <end position="127"/>
    </location>
</feature>
<accession>A0A0L0GEZ5</accession>
<feature type="region of interest" description="Disordered" evidence="1">
    <location>
        <begin position="142"/>
        <end position="190"/>
    </location>
</feature>
<feature type="region of interest" description="Disordered" evidence="1">
    <location>
        <begin position="1"/>
        <end position="56"/>
    </location>
</feature>
<feature type="compositionally biased region" description="Basic residues" evidence="1">
    <location>
        <begin position="110"/>
        <end position="120"/>
    </location>
</feature>